<proteinExistence type="predicted"/>
<comment type="caution">
    <text evidence="1">The sequence shown here is derived from an EMBL/GenBank/DDBJ whole genome shotgun (WGS) entry which is preliminary data.</text>
</comment>
<name>A0A9D2F6K0_9ENTE</name>
<evidence type="ECO:0000313" key="1">
    <source>
        <dbReference type="EMBL" id="HIZ53031.1"/>
    </source>
</evidence>
<evidence type="ECO:0000313" key="2">
    <source>
        <dbReference type="Proteomes" id="UP000824063"/>
    </source>
</evidence>
<accession>A0A9D2F6K0</accession>
<dbReference type="Proteomes" id="UP000824063">
    <property type="component" value="Unassembled WGS sequence"/>
</dbReference>
<dbReference type="EMBL" id="DXBN01000089">
    <property type="protein sequence ID" value="HIZ53031.1"/>
    <property type="molecule type" value="Genomic_DNA"/>
</dbReference>
<gene>
    <name evidence="1" type="ORF">IAA20_03695</name>
</gene>
<sequence>MNSREDELLTESAKIRDWMQQIDHSKAYFSFDVYQEVVNYTERYCAAEIWLVFAIWLRYGLTLPRLQKFIKQLREQQPIGVESYCLNP</sequence>
<reference evidence="1" key="1">
    <citation type="journal article" date="2021" name="PeerJ">
        <title>Extensive microbial diversity within the chicken gut microbiome revealed by metagenomics and culture.</title>
        <authorList>
            <person name="Gilroy R."/>
            <person name="Ravi A."/>
            <person name="Getino M."/>
            <person name="Pursley I."/>
            <person name="Horton D.L."/>
            <person name="Alikhan N.F."/>
            <person name="Baker D."/>
            <person name="Gharbi K."/>
            <person name="Hall N."/>
            <person name="Watson M."/>
            <person name="Adriaenssens E.M."/>
            <person name="Foster-Nyarko E."/>
            <person name="Jarju S."/>
            <person name="Secka A."/>
            <person name="Antonio M."/>
            <person name="Oren A."/>
            <person name="Chaudhuri R.R."/>
            <person name="La Ragione R."/>
            <person name="Hildebrand F."/>
            <person name="Pallen M.J."/>
        </authorList>
    </citation>
    <scope>NUCLEOTIDE SEQUENCE</scope>
    <source>
        <strain evidence="1">CHK172-16539</strain>
    </source>
</reference>
<reference evidence="1" key="2">
    <citation type="submission" date="2021-04" db="EMBL/GenBank/DDBJ databases">
        <authorList>
            <person name="Gilroy R."/>
        </authorList>
    </citation>
    <scope>NUCLEOTIDE SEQUENCE</scope>
    <source>
        <strain evidence="1">CHK172-16539</strain>
    </source>
</reference>
<dbReference type="AlphaFoldDB" id="A0A9D2F6K0"/>
<organism evidence="1 2">
    <name type="scientific">Candidatus Enterococcus avicola</name>
    <dbReference type="NCBI Taxonomy" id="2838561"/>
    <lineage>
        <taxon>Bacteria</taxon>
        <taxon>Bacillati</taxon>
        <taxon>Bacillota</taxon>
        <taxon>Bacilli</taxon>
        <taxon>Lactobacillales</taxon>
        <taxon>Enterococcaceae</taxon>
        <taxon>Enterococcus</taxon>
    </lineage>
</organism>
<protein>
    <submittedName>
        <fullName evidence="1">Uncharacterized protein</fullName>
    </submittedName>
</protein>